<reference key="1">
    <citation type="submission" date="2010-11" db="EMBL/GenBank/DDBJ databases">
        <title>The complete genome of Leadbetterella byssophila DSM 17132.</title>
        <authorList>
            <consortium name="US DOE Joint Genome Institute (JGI-PGF)"/>
            <person name="Lucas S."/>
            <person name="Copeland A."/>
            <person name="Lapidus A."/>
            <person name="Glavina del Rio T."/>
            <person name="Dalin E."/>
            <person name="Tice H."/>
            <person name="Bruce D."/>
            <person name="Goodwin L."/>
            <person name="Pitluck S."/>
            <person name="Kyrpides N."/>
            <person name="Mavromatis K."/>
            <person name="Ivanova N."/>
            <person name="Teshima H."/>
            <person name="Brettin T."/>
            <person name="Detter J.C."/>
            <person name="Han C."/>
            <person name="Tapia R."/>
            <person name="Land M."/>
            <person name="Hauser L."/>
            <person name="Markowitz V."/>
            <person name="Cheng J.-F."/>
            <person name="Hugenholtz P."/>
            <person name="Woyke T."/>
            <person name="Wu D."/>
            <person name="Tindall B."/>
            <person name="Pomrenke H.G."/>
            <person name="Brambilla E."/>
            <person name="Klenk H.-P."/>
            <person name="Eisen J.A."/>
        </authorList>
    </citation>
    <scope>NUCLEOTIDE SEQUENCE [LARGE SCALE GENOMIC DNA]</scope>
    <source>
        <strain>DSM 17132</strain>
    </source>
</reference>
<organism evidence="2 3">
    <name type="scientific">Leadbetterella byssophila (strain DSM 17132 / JCM 16389 / KACC 11308 / NBRC 106382 / 4M15)</name>
    <dbReference type="NCBI Taxonomy" id="649349"/>
    <lineage>
        <taxon>Bacteria</taxon>
        <taxon>Pseudomonadati</taxon>
        <taxon>Bacteroidota</taxon>
        <taxon>Cytophagia</taxon>
        <taxon>Cytophagales</taxon>
        <taxon>Leadbetterellaceae</taxon>
        <taxon>Leadbetterella</taxon>
    </lineage>
</organism>
<feature type="domain" description="Xylose isomerase-like TIM barrel" evidence="1">
    <location>
        <begin position="54"/>
        <end position="303"/>
    </location>
</feature>
<reference evidence="2 3" key="2">
    <citation type="journal article" date="2011" name="Stand. Genomic Sci.">
        <title>Complete genome sequence of Leadbetterella byssophila type strain (4M15).</title>
        <authorList>
            <person name="Abt B."/>
            <person name="Teshima H."/>
            <person name="Lucas S."/>
            <person name="Lapidus A."/>
            <person name="Del Rio T.G."/>
            <person name="Nolan M."/>
            <person name="Tice H."/>
            <person name="Cheng J.F."/>
            <person name="Pitluck S."/>
            <person name="Liolios K."/>
            <person name="Pagani I."/>
            <person name="Ivanova N."/>
            <person name="Mavromatis K."/>
            <person name="Pati A."/>
            <person name="Tapia R."/>
            <person name="Han C."/>
            <person name="Goodwin L."/>
            <person name="Chen A."/>
            <person name="Palaniappan K."/>
            <person name="Land M."/>
            <person name="Hauser L."/>
            <person name="Chang Y.J."/>
            <person name="Jeffries C.D."/>
            <person name="Rohde M."/>
            <person name="Goker M."/>
            <person name="Tindall B.J."/>
            <person name="Detter J.C."/>
            <person name="Woyke T."/>
            <person name="Bristow J."/>
            <person name="Eisen J.A."/>
            <person name="Markowitz V."/>
            <person name="Hugenholtz P."/>
            <person name="Klenk H.P."/>
            <person name="Kyrpides N.C."/>
        </authorList>
    </citation>
    <scope>NUCLEOTIDE SEQUENCE [LARGE SCALE GENOMIC DNA]</scope>
    <source>
        <strain evidence="3">DSM 17132 / JCM 16389 / KACC 11308 / NBRC 106382 / 4M15</strain>
    </source>
</reference>
<dbReference type="InterPro" id="IPR050312">
    <property type="entry name" value="IolE/XylAMocC-like"/>
</dbReference>
<dbReference type="InterPro" id="IPR036237">
    <property type="entry name" value="Xyl_isomerase-like_sf"/>
</dbReference>
<name>E4RZ98_LEAB4</name>
<keyword evidence="2" id="KW-0413">Isomerase</keyword>
<dbReference type="Pfam" id="PF01261">
    <property type="entry name" value="AP_endonuc_2"/>
    <property type="match status" value="1"/>
</dbReference>
<dbReference type="OrthoDB" id="9798407at2"/>
<dbReference type="PROSITE" id="PS51257">
    <property type="entry name" value="PROKAR_LIPOPROTEIN"/>
    <property type="match status" value="1"/>
</dbReference>
<dbReference type="PANTHER" id="PTHR12110">
    <property type="entry name" value="HYDROXYPYRUVATE ISOMERASE"/>
    <property type="match status" value="1"/>
</dbReference>
<protein>
    <submittedName>
        <fullName evidence="2">Xylose isomerase domain-containing protein TIM barrel</fullName>
    </submittedName>
</protein>
<dbReference type="Proteomes" id="UP000007435">
    <property type="component" value="Chromosome"/>
</dbReference>
<dbReference type="AlphaFoldDB" id="E4RZ98"/>
<dbReference type="HOGENOM" id="CLU_059523_1_0_10"/>
<accession>E4RZ98</accession>
<dbReference type="KEGG" id="lby:Lbys_0675"/>
<dbReference type="eggNOG" id="COG1082">
    <property type="taxonomic scope" value="Bacteria"/>
</dbReference>
<dbReference type="RefSeq" id="WP_013407489.1">
    <property type="nucleotide sequence ID" value="NC_014655.1"/>
</dbReference>
<evidence type="ECO:0000313" key="2">
    <source>
        <dbReference type="EMBL" id="ADQ16437.1"/>
    </source>
</evidence>
<dbReference type="SUPFAM" id="SSF51658">
    <property type="entry name" value="Xylose isomerase-like"/>
    <property type="match status" value="1"/>
</dbReference>
<dbReference type="GO" id="GO:0016853">
    <property type="term" value="F:isomerase activity"/>
    <property type="evidence" value="ECO:0007669"/>
    <property type="project" value="UniProtKB-KW"/>
</dbReference>
<dbReference type="PANTHER" id="PTHR12110:SF41">
    <property type="entry name" value="INOSOSE DEHYDRATASE"/>
    <property type="match status" value="1"/>
</dbReference>
<evidence type="ECO:0000259" key="1">
    <source>
        <dbReference type="Pfam" id="PF01261"/>
    </source>
</evidence>
<gene>
    <name evidence="2" type="ordered locus">Lbys_0675</name>
</gene>
<evidence type="ECO:0000313" key="3">
    <source>
        <dbReference type="Proteomes" id="UP000007435"/>
    </source>
</evidence>
<sequence>MNRRNFIKTAGCSAVALPVALQGLTSCSKGQNPFGINLWTVRDEMSNDPKATLKFLSDCGYKQIETFTGDKGVFWGYSPKDFHQILNDLGLQLISAHVDPKFTIDPSTEHEFLQLCENLASLGAEHVFNPYPGPQTNSEDWKKLALGLNRQGKSSLAHGVRSGYHNHHQEFKLTPEGDVPYFLLMEETDPSLVDFELDLYWAVKIGQNPVDLFQKYPGRFSFAHFKDLYKDEKIAEIEASDEPRTEEWPVGASTYLGNGQLDFKNILKVGKSVGLKNFIVEQERFDQSTPLDDSCKNAEYMRELLS</sequence>
<keyword evidence="3" id="KW-1185">Reference proteome</keyword>
<dbReference type="InterPro" id="IPR013022">
    <property type="entry name" value="Xyl_isomerase-like_TIM-brl"/>
</dbReference>
<dbReference type="EMBL" id="CP002305">
    <property type="protein sequence ID" value="ADQ16437.1"/>
    <property type="molecule type" value="Genomic_DNA"/>
</dbReference>
<dbReference type="STRING" id="649349.Lbys_0675"/>
<dbReference type="Gene3D" id="3.20.20.150">
    <property type="entry name" value="Divalent-metal-dependent TIM barrel enzymes"/>
    <property type="match status" value="1"/>
</dbReference>
<proteinExistence type="predicted"/>